<protein>
    <recommendedName>
        <fullName evidence="3">Energy transducer TonB</fullName>
    </recommendedName>
</protein>
<reference evidence="1 2" key="1">
    <citation type="submission" date="2019-07" db="EMBL/GenBank/DDBJ databases">
        <title>Sphingomonas solaris sp. nov., isolated from a solar panel from Boston, Massachusetts.</title>
        <authorList>
            <person name="Tanner K."/>
            <person name="Pascual J."/>
            <person name="Mancuso C."/>
            <person name="Pereto J."/>
            <person name="Khalil A."/>
            <person name="Vilanova C."/>
        </authorList>
    </citation>
    <scope>NUCLEOTIDE SEQUENCE [LARGE SCALE GENOMIC DNA]</scope>
    <source>
        <strain evidence="1 2">R4DWN</strain>
    </source>
</reference>
<evidence type="ECO:0000313" key="1">
    <source>
        <dbReference type="EMBL" id="TVV72308.1"/>
    </source>
</evidence>
<dbReference type="Proteomes" id="UP000318681">
    <property type="component" value="Unassembled WGS sequence"/>
</dbReference>
<accession>A0A558QYX4</accession>
<dbReference type="EMBL" id="VNIM01000067">
    <property type="protein sequence ID" value="TVV72308.1"/>
    <property type="molecule type" value="Genomic_DNA"/>
</dbReference>
<organism evidence="1 2">
    <name type="scientific">Alterirhizorhabdus solaris</name>
    <dbReference type="NCBI Taxonomy" id="2529389"/>
    <lineage>
        <taxon>Bacteria</taxon>
        <taxon>Pseudomonadati</taxon>
        <taxon>Pseudomonadota</taxon>
        <taxon>Alphaproteobacteria</taxon>
        <taxon>Sphingomonadales</taxon>
        <taxon>Rhizorhabdaceae</taxon>
        <taxon>Alterirhizorhabdus</taxon>
    </lineage>
</organism>
<comment type="caution">
    <text evidence="1">The sequence shown here is derived from an EMBL/GenBank/DDBJ whole genome shotgun (WGS) entry which is preliminary data.</text>
</comment>
<proteinExistence type="predicted"/>
<dbReference type="RefSeq" id="WP_145153644.1">
    <property type="nucleotide sequence ID" value="NZ_VNIM01000067.1"/>
</dbReference>
<dbReference type="PROSITE" id="PS51257">
    <property type="entry name" value="PROKAR_LIPOPROTEIN"/>
    <property type="match status" value="1"/>
</dbReference>
<name>A0A558QYX4_9SPHN</name>
<gene>
    <name evidence="1" type="ORF">FOY91_14890</name>
</gene>
<dbReference type="AlphaFoldDB" id="A0A558QYX4"/>
<keyword evidence="2" id="KW-1185">Reference proteome</keyword>
<evidence type="ECO:0008006" key="3">
    <source>
        <dbReference type="Google" id="ProtNLM"/>
    </source>
</evidence>
<sequence>MHRAAPLALLLAAACAGRTPPPHISRPDPEAARVIASAADQVRRCYRAPRAGRGGRGIVTVLRVAYAPDGMLAELPAIVTQSGVTADNSAAAGPMAEAAVLAVVRCAPVRLPAAQYRGGWNSFELTFSPRAVA</sequence>
<dbReference type="SUPFAM" id="SSF74653">
    <property type="entry name" value="TolA/TonB C-terminal domain"/>
    <property type="match status" value="1"/>
</dbReference>
<evidence type="ECO:0000313" key="2">
    <source>
        <dbReference type="Proteomes" id="UP000318681"/>
    </source>
</evidence>
<dbReference type="OrthoDB" id="7161229at2"/>
<dbReference type="Gene3D" id="3.30.1150.10">
    <property type="match status" value="1"/>
</dbReference>